<dbReference type="PANTHER" id="PTHR16222:SF28">
    <property type="entry name" value="ADP-RIBOSYLGLYCOHYDROLASE"/>
    <property type="match status" value="1"/>
</dbReference>
<gene>
    <name evidence="4" type="primary">MJ1187</name>
    <name evidence="4" type="ORF">CDAR_556621</name>
</gene>
<dbReference type="Gene3D" id="1.10.4080.10">
    <property type="entry name" value="ADP-ribosylation/Crystallin J1"/>
    <property type="match status" value="1"/>
</dbReference>
<dbReference type="EMBL" id="BPLQ01014877">
    <property type="protein sequence ID" value="GIY83990.1"/>
    <property type="molecule type" value="Genomic_DNA"/>
</dbReference>
<protein>
    <submittedName>
        <fullName evidence="4">Uncharacterized protein MJ1187</fullName>
    </submittedName>
</protein>
<keyword evidence="2" id="KW-0677">Repeat</keyword>
<dbReference type="SUPFAM" id="SSF52058">
    <property type="entry name" value="L domain-like"/>
    <property type="match status" value="1"/>
</dbReference>
<comment type="caution">
    <text evidence="4">The sequence shown here is derived from an EMBL/GenBank/DDBJ whole genome shotgun (WGS) entry which is preliminary data.</text>
</comment>
<dbReference type="SUPFAM" id="SSF101478">
    <property type="entry name" value="ADP-ribosylglycohydrolase"/>
    <property type="match status" value="1"/>
</dbReference>
<keyword evidence="5" id="KW-1185">Reference proteome</keyword>
<dbReference type="InterPro" id="IPR001611">
    <property type="entry name" value="Leu-rich_rpt"/>
</dbReference>
<dbReference type="SMART" id="SM00364">
    <property type="entry name" value="LRR_BAC"/>
    <property type="match status" value="4"/>
</dbReference>
<organism evidence="4 5">
    <name type="scientific">Caerostris darwini</name>
    <dbReference type="NCBI Taxonomy" id="1538125"/>
    <lineage>
        <taxon>Eukaryota</taxon>
        <taxon>Metazoa</taxon>
        <taxon>Ecdysozoa</taxon>
        <taxon>Arthropoda</taxon>
        <taxon>Chelicerata</taxon>
        <taxon>Arachnida</taxon>
        <taxon>Araneae</taxon>
        <taxon>Araneomorphae</taxon>
        <taxon>Entelegynae</taxon>
        <taxon>Araneoidea</taxon>
        <taxon>Araneidae</taxon>
        <taxon>Caerostris</taxon>
    </lineage>
</organism>
<dbReference type="InterPro" id="IPR036705">
    <property type="entry name" value="Ribosyl_crysJ1_sf"/>
</dbReference>
<dbReference type="AlphaFoldDB" id="A0AAV4WPY3"/>
<dbReference type="Pfam" id="PF13855">
    <property type="entry name" value="LRR_8"/>
    <property type="match status" value="1"/>
</dbReference>
<dbReference type="Pfam" id="PF03747">
    <property type="entry name" value="ADP_ribosyl_GH"/>
    <property type="match status" value="1"/>
</dbReference>
<accession>A0AAV4WPY3</accession>
<evidence type="ECO:0000256" key="2">
    <source>
        <dbReference type="ARBA" id="ARBA00022737"/>
    </source>
</evidence>
<keyword evidence="3" id="KW-0460">Magnesium</keyword>
<sequence>MYCKHIKGEYSYKCLSEVPNVITDSISLHERINLSFNCITTLPAELPLRIPHIAFLDLSYNKISILPDSIGLLFHLKTLLLSHNCLEQIPSNITRLVKLQKIDLSYNILQELPEKIGEMESLRKLNVSRNKLKSLPKSLGCSETIEIILAVSNCCISQPPQNICDSGSDSTIRFLKQLASGKILAKQEKELNIFPRVRANVIQTAKQNSDSVRAQYVQIQTATLNTASRIRTPLLPPYDATQLHPDVLRDRIIGILYGAVIGDALGTATEFLSQDECRFHYDEETLTYADIITDEHRAHWNRGDWTSNSDQMLLVLDSLLQWAGVVDELEFAKRLVSWKKNGIPELGSRDIYIFSTTINLVLQAENYSDNPHQIAEGIHKKGGFGMTNGTDNNTIKSSLFVDSGALPRALVLGIPHFHDLSEVISNSTRICLATHFDERCVTACVTLSIAIALMLQGKYSLDEPSAIDELLKIAVQFGLGHCQDESVKKEFTYYCRSSDYKNIGLSEVGKACHPFKACAAAFTALRQGKSFKSALTSLLMLGGYSSMAGCISGSLLGCKFGYSQLPKEWIDGLNVKNKELLNGKINSLLDMMGLP</sequence>
<dbReference type="InterPro" id="IPR050792">
    <property type="entry name" value="ADP-ribosylglycohydrolase"/>
</dbReference>
<dbReference type="InterPro" id="IPR005502">
    <property type="entry name" value="Ribosyl_crysJ1"/>
</dbReference>
<dbReference type="GO" id="GO:0046872">
    <property type="term" value="F:metal ion binding"/>
    <property type="evidence" value="ECO:0007669"/>
    <property type="project" value="UniProtKB-KW"/>
</dbReference>
<comment type="cofactor">
    <cofactor evidence="3">
        <name>Mg(2+)</name>
        <dbReference type="ChEBI" id="CHEBI:18420"/>
    </cofactor>
    <text evidence="3">Binds 2 magnesium ions per subunit.</text>
</comment>
<dbReference type="Pfam" id="PF00560">
    <property type="entry name" value="LRR_1"/>
    <property type="match status" value="1"/>
</dbReference>
<feature type="binding site" evidence="3">
    <location>
        <position position="306"/>
    </location>
    <ligand>
        <name>Mg(2+)</name>
        <dbReference type="ChEBI" id="CHEBI:18420"/>
        <label>1</label>
    </ligand>
</feature>
<keyword evidence="3" id="KW-0479">Metal-binding</keyword>
<dbReference type="SMART" id="SM00369">
    <property type="entry name" value="LRR_TYP"/>
    <property type="match status" value="5"/>
</dbReference>
<keyword evidence="1" id="KW-0433">Leucine-rich repeat</keyword>
<dbReference type="PROSITE" id="PS51450">
    <property type="entry name" value="LRR"/>
    <property type="match status" value="3"/>
</dbReference>
<dbReference type="InterPro" id="IPR032675">
    <property type="entry name" value="LRR_dom_sf"/>
</dbReference>
<dbReference type="PANTHER" id="PTHR16222">
    <property type="entry name" value="ADP-RIBOSYLGLYCOHYDROLASE"/>
    <property type="match status" value="1"/>
</dbReference>
<dbReference type="InterPro" id="IPR003591">
    <property type="entry name" value="Leu-rich_rpt_typical-subtyp"/>
</dbReference>
<proteinExistence type="predicted"/>
<reference evidence="4 5" key="1">
    <citation type="submission" date="2021-06" db="EMBL/GenBank/DDBJ databases">
        <title>Caerostris darwini draft genome.</title>
        <authorList>
            <person name="Kono N."/>
            <person name="Arakawa K."/>
        </authorList>
    </citation>
    <scope>NUCLEOTIDE SEQUENCE [LARGE SCALE GENOMIC DNA]</scope>
</reference>
<dbReference type="Gene3D" id="3.80.10.10">
    <property type="entry name" value="Ribonuclease Inhibitor"/>
    <property type="match status" value="1"/>
</dbReference>
<name>A0AAV4WPY3_9ARAC</name>
<evidence type="ECO:0000313" key="4">
    <source>
        <dbReference type="EMBL" id="GIY83990.1"/>
    </source>
</evidence>
<evidence type="ECO:0000313" key="5">
    <source>
        <dbReference type="Proteomes" id="UP001054837"/>
    </source>
</evidence>
<dbReference type="Proteomes" id="UP001054837">
    <property type="component" value="Unassembled WGS sequence"/>
</dbReference>
<evidence type="ECO:0000256" key="1">
    <source>
        <dbReference type="ARBA" id="ARBA00022614"/>
    </source>
</evidence>
<evidence type="ECO:0000256" key="3">
    <source>
        <dbReference type="PIRSR" id="PIRSR605502-1"/>
    </source>
</evidence>